<dbReference type="Proteomes" id="UP000291822">
    <property type="component" value="Unassembled WGS sequence"/>
</dbReference>
<dbReference type="AlphaFoldDB" id="A0A4R0YWE7"/>
<keyword evidence="1" id="KW-0472">Membrane</keyword>
<evidence type="ECO:0000313" key="3">
    <source>
        <dbReference type="Proteomes" id="UP000291822"/>
    </source>
</evidence>
<evidence type="ECO:0000256" key="1">
    <source>
        <dbReference type="SAM" id="Phobius"/>
    </source>
</evidence>
<dbReference type="RefSeq" id="WP_131150794.1">
    <property type="nucleotide sequence ID" value="NZ_SJTG01000001.1"/>
</dbReference>
<name>A0A4R0YWE7_9GAMM</name>
<keyword evidence="1" id="KW-1133">Transmembrane helix</keyword>
<feature type="transmembrane region" description="Helical" evidence="1">
    <location>
        <begin position="127"/>
        <end position="146"/>
    </location>
</feature>
<organism evidence="2 3">
    <name type="scientific">Dyella soli</name>
    <dbReference type="NCBI Taxonomy" id="522319"/>
    <lineage>
        <taxon>Bacteria</taxon>
        <taxon>Pseudomonadati</taxon>
        <taxon>Pseudomonadota</taxon>
        <taxon>Gammaproteobacteria</taxon>
        <taxon>Lysobacterales</taxon>
        <taxon>Rhodanobacteraceae</taxon>
        <taxon>Dyella</taxon>
    </lineage>
</organism>
<dbReference type="EMBL" id="SJTG01000001">
    <property type="protein sequence ID" value="TCI13795.1"/>
    <property type="molecule type" value="Genomic_DNA"/>
</dbReference>
<reference evidence="2 3" key="1">
    <citation type="submission" date="2019-02" db="EMBL/GenBank/DDBJ databases">
        <title>Dyella amyloliquefaciens sp. nov., isolated from forest soil.</title>
        <authorList>
            <person name="Gao Z.-H."/>
            <person name="Qiu L.-H."/>
        </authorList>
    </citation>
    <scope>NUCLEOTIDE SEQUENCE [LARGE SCALE GENOMIC DNA]</scope>
    <source>
        <strain evidence="2 3">KACC 12747</strain>
    </source>
</reference>
<keyword evidence="1" id="KW-0812">Transmembrane</keyword>
<accession>A0A4R0YWE7</accession>
<evidence type="ECO:0000313" key="2">
    <source>
        <dbReference type="EMBL" id="TCI13795.1"/>
    </source>
</evidence>
<keyword evidence="3" id="KW-1185">Reference proteome</keyword>
<gene>
    <name evidence="2" type="ORF">EZM97_03515</name>
</gene>
<proteinExistence type="predicted"/>
<sequence length="222" mass="25233">MELDDMKQAWQALDRRLADQQALNWQIYRDGKFDRMRRGLRPLVWGMAAQMVLGIAFLLLGVAFWTSHRDTLHWVICGVSVQAFGILVMAFTGRLISLLHGIDYSAPVLEIQQRLASVRRWRVKVEAPVFSTLGAVIWIPLLLMWFQWGVESDGMGPDVLVMAPQLVGIMAMAAGISLALTWGTYGVLRFAGKRRWLEKNFVGRSVMQAEAMLDEVKRFQQP</sequence>
<feature type="transmembrane region" description="Helical" evidence="1">
    <location>
        <begin position="43"/>
        <end position="65"/>
    </location>
</feature>
<feature type="transmembrane region" description="Helical" evidence="1">
    <location>
        <begin position="166"/>
        <end position="188"/>
    </location>
</feature>
<feature type="transmembrane region" description="Helical" evidence="1">
    <location>
        <begin position="71"/>
        <end position="91"/>
    </location>
</feature>
<comment type="caution">
    <text evidence="2">The sequence shown here is derived from an EMBL/GenBank/DDBJ whole genome shotgun (WGS) entry which is preliminary data.</text>
</comment>
<protein>
    <recommendedName>
        <fullName evidence="4">Serine/threonine protein kinase</fullName>
    </recommendedName>
</protein>
<evidence type="ECO:0008006" key="4">
    <source>
        <dbReference type="Google" id="ProtNLM"/>
    </source>
</evidence>